<keyword evidence="1" id="KW-1133">Transmembrane helix</keyword>
<proteinExistence type="predicted"/>
<feature type="transmembrane region" description="Helical" evidence="1">
    <location>
        <begin position="112"/>
        <end position="135"/>
    </location>
</feature>
<name>A0A949X3L0_9CLOT</name>
<evidence type="ECO:0000313" key="2">
    <source>
        <dbReference type="EMBL" id="MBV7272568.1"/>
    </source>
</evidence>
<feature type="transmembrane region" description="Helical" evidence="1">
    <location>
        <begin position="242"/>
        <end position="267"/>
    </location>
</feature>
<comment type="caution">
    <text evidence="2">The sequence shown here is derived from an EMBL/GenBank/DDBJ whole genome shotgun (WGS) entry which is preliminary data.</text>
</comment>
<keyword evidence="1" id="KW-0472">Membrane</keyword>
<feature type="transmembrane region" description="Helical" evidence="1">
    <location>
        <begin position="332"/>
        <end position="355"/>
    </location>
</feature>
<dbReference type="Pfam" id="PF13347">
    <property type="entry name" value="MFS_2"/>
    <property type="match status" value="1"/>
</dbReference>
<dbReference type="EMBL" id="JAEEGC010000026">
    <property type="protein sequence ID" value="MBV7272568.1"/>
    <property type="molecule type" value="Genomic_DNA"/>
</dbReference>
<organism evidence="2 3">
    <name type="scientific">Clostridium thailandense</name>
    <dbReference type="NCBI Taxonomy" id="2794346"/>
    <lineage>
        <taxon>Bacteria</taxon>
        <taxon>Bacillati</taxon>
        <taxon>Bacillota</taxon>
        <taxon>Clostridia</taxon>
        <taxon>Eubacteriales</taxon>
        <taxon>Clostridiaceae</taxon>
        <taxon>Clostridium</taxon>
    </lineage>
</organism>
<feature type="transmembrane region" description="Helical" evidence="1">
    <location>
        <begin position="156"/>
        <end position="177"/>
    </location>
</feature>
<dbReference type="InterPro" id="IPR039672">
    <property type="entry name" value="MFS_2"/>
</dbReference>
<dbReference type="RefSeq" id="WP_218319602.1">
    <property type="nucleotide sequence ID" value="NZ_JAEEGC010000026.1"/>
</dbReference>
<dbReference type="PANTHER" id="PTHR11328">
    <property type="entry name" value="MAJOR FACILITATOR SUPERFAMILY DOMAIN-CONTAINING PROTEIN"/>
    <property type="match status" value="1"/>
</dbReference>
<dbReference type="PANTHER" id="PTHR11328:SF24">
    <property type="entry name" value="MAJOR FACILITATOR SUPERFAMILY (MFS) PROFILE DOMAIN-CONTAINING PROTEIN"/>
    <property type="match status" value="1"/>
</dbReference>
<sequence length="460" mass="50631">MENVNVTEKPLKKSIINLYGLPSLGFQLLINMELFYLAAFLTDSIKVSVAISGTVLMLTSIADVIWVPTSGVVLEKTNFRWGKYRSWLLIGPPITVLFYILEFSKIGSPSTAVIIICIGFIVSHLTSNTSYAAHLSMNSAMTTVREERIAMSSNRGLFNAIGSIVFSAVSMPLILALGKNNQVMGYTLTVVIAGIALIALYYIFFFMTKDYAHSGTSNESNKAEEKLSAGDMIRQIILNPPLIGLMLAEFGRYLGRFVIFGMAFYYFKYVVSNLAVVTIFFTGLSVVCLVGAAIASPIAKKIGERNTYILSLLIFICCLLAVWALPMNYISFMILMFIAYFGYAMPDALGVALYSNTVEYGEWKTGKNARGFIMSLLAFPIKIAVFARSVIITAVLMGAGYVANMKPTAQLIKGVTNGITLIPAVFMVFGLIFIILLYKITPKSLEKMQREIKERKGDTA</sequence>
<feature type="transmembrane region" description="Helical" evidence="1">
    <location>
        <begin position="18"/>
        <end position="41"/>
    </location>
</feature>
<feature type="transmembrane region" description="Helical" evidence="1">
    <location>
        <begin position="421"/>
        <end position="440"/>
    </location>
</feature>
<protein>
    <submittedName>
        <fullName evidence="2">MFS transporter</fullName>
    </submittedName>
</protein>
<dbReference type="GO" id="GO:0005886">
    <property type="term" value="C:plasma membrane"/>
    <property type="evidence" value="ECO:0007669"/>
    <property type="project" value="TreeGrafter"/>
</dbReference>
<dbReference type="GO" id="GO:0008643">
    <property type="term" value="P:carbohydrate transport"/>
    <property type="evidence" value="ECO:0007669"/>
    <property type="project" value="InterPro"/>
</dbReference>
<keyword evidence="3" id="KW-1185">Reference proteome</keyword>
<feature type="transmembrane region" description="Helical" evidence="1">
    <location>
        <begin position="307"/>
        <end position="326"/>
    </location>
</feature>
<dbReference type="Proteomes" id="UP000694308">
    <property type="component" value="Unassembled WGS sequence"/>
</dbReference>
<reference evidence="2" key="1">
    <citation type="submission" date="2020-12" db="EMBL/GenBank/DDBJ databases">
        <title>Clostridium thailandense sp. nov., a novel acetogenic bacterium isolated from peat land soil in Thailand.</title>
        <authorList>
            <person name="Chaikitkaew S."/>
            <person name="Birkeland N.K."/>
        </authorList>
    </citation>
    <scope>NUCLEOTIDE SEQUENCE</scope>
    <source>
        <strain evidence="2">PL3</strain>
    </source>
</reference>
<dbReference type="AlphaFoldDB" id="A0A949X3L0"/>
<dbReference type="InterPro" id="IPR001927">
    <property type="entry name" value="Na/Gal_symport"/>
</dbReference>
<feature type="transmembrane region" description="Helical" evidence="1">
    <location>
        <begin position="86"/>
        <end position="106"/>
    </location>
</feature>
<feature type="transmembrane region" description="Helical" evidence="1">
    <location>
        <begin position="273"/>
        <end position="295"/>
    </location>
</feature>
<evidence type="ECO:0000256" key="1">
    <source>
        <dbReference type="SAM" id="Phobius"/>
    </source>
</evidence>
<feature type="transmembrane region" description="Helical" evidence="1">
    <location>
        <begin position="47"/>
        <end position="74"/>
    </location>
</feature>
<dbReference type="GO" id="GO:0015293">
    <property type="term" value="F:symporter activity"/>
    <property type="evidence" value="ECO:0007669"/>
    <property type="project" value="InterPro"/>
</dbReference>
<accession>A0A949X3L0</accession>
<gene>
    <name evidence="2" type="ORF">I6U48_06505</name>
</gene>
<feature type="transmembrane region" description="Helical" evidence="1">
    <location>
        <begin position="183"/>
        <end position="204"/>
    </location>
</feature>
<feature type="transmembrane region" description="Helical" evidence="1">
    <location>
        <begin position="376"/>
        <end position="401"/>
    </location>
</feature>
<evidence type="ECO:0000313" key="3">
    <source>
        <dbReference type="Proteomes" id="UP000694308"/>
    </source>
</evidence>
<dbReference type="GO" id="GO:0006814">
    <property type="term" value="P:sodium ion transport"/>
    <property type="evidence" value="ECO:0007669"/>
    <property type="project" value="InterPro"/>
</dbReference>
<keyword evidence="1" id="KW-0812">Transmembrane</keyword>
<dbReference type="NCBIfam" id="TIGR00792">
    <property type="entry name" value="gph"/>
    <property type="match status" value="1"/>
</dbReference>